<sequence length="85" mass="10107">KEHNLVQSMSRKATTHDNIMIEIFFGRMKVEMFYGKEKTFKDLKDLEKAIKDYIKWYNTDRVCKKLKGLSPINFRKQALNSVSMT</sequence>
<gene>
    <name evidence="2" type="ORF">SAMN02745213_02081</name>
</gene>
<dbReference type="Pfam" id="PF13333">
    <property type="entry name" value="rve_2"/>
    <property type="match status" value="1"/>
</dbReference>
<dbReference type="EMBL" id="FUXX01000050">
    <property type="protein sequence ID" value="SKA68768.1"/>
    <property type="molecule type" value="Genomic_DNA"/>
</dbReference>
<dbReference type="GO" id="GO:0015074">
    <property type="term" value="P:DNA integration"/>
    <property type="evidence" value="ECO:0007669"/>
    <property type="project" value="InterPro"/>
</dbReference>
<accession>A0A1T4VVB0</accession>
<evidence type="ECO:0000313" key="2">
    <source>
        <dbReference type="EMBL" id="SKA68768.1"/>
    </source>
</evidence>
<dbReference type="InterPro" id="IPR050900">
    <property type="entry name" value="Transposase_IS3/IS150/IS904"/>
</dbReference>
<organism evidence="2 3">
    <name type="scientific">Succinivibrio dextrinosolvens DSM 3072</name>
    <dbReference type="NCBI Taxonomy" id="1123324"/>
    <lineage>
        <taxon>Bacteria</taxon>
        <taxon>Pseudomonadati</taxon>
        <taxon>Pseudomonadota</taxon>
        <taxon>Gammaproteobacteria</taxon>
        <taxon>Aeromonadales</taxon>
        <taxon>Succinivibrionaceae</taxon>
        <taxon>Succinivibrio</taxon>
    </lineage>
</organism>
<dbReference type="GO" id="GO:0003676">
    <property type="term" value="F:nucleic acid binding"/>
    <property type="evidence" value="ECO:0007669"/>
    <property type="project" value="InterPro"/>
</dbReference>
<keyword evidence="3" id="KW-1185">Reference proteome</keyword>
<dbReference type="InterPro" id="IPR012337">
    <property type="entry name" value="RNaseH-like_sf"/>
</dbReference>
<evidence type="ECO:0000259" key="1">
    <source>
        <dbReference type="Pfam" id="PF13333"/>
    </source>
</evidence>
<protein>
    <submittedName>
        <fullName evidence="2">Integrase core domain-containing protein</fullName>
    </submittedName>
</protein>
<dbReference type="RefSeq" id="WP_143675666.1">
    <property type="nucleotide sequence ID" value="NZ_FUXX01000050.1"/>
</dbReference>
<dbReference type="InterPro" id="IPR001584">
    <property type="entry name" value="Integrase_cat-core"/>
</dbReference>
<reference evidence="3" key="1">
    <citation type="submission" date="2017-02" db="EMBL/GenBank/DDBJ databases">
        <authorList>
            <person name="Varghese N."/>
            <person name="Submissions S."/>
        </authorList>
    </citation>
    <scope>NUCLEOTIDE SEQUENCE [LARGE SCALE GENOMIC DNA]</scope>
    <source>
        <strain evidence="3">DSM 3072</strain>
    </source>
</reference>
<proteinExistence type="predicted"/>
<dbReference type="PANTHER" id="PTHR46889">
    <property type="entry name" value="TRANSPOSASE INSF FOR INSERTION SEQUENCE IS3B-RELATED"/>
    <property type="match status" value="1"/>
</dbReference>
<dbReference type="InterPro" id="IPR036397">
    <property type="entry name" value="RNaseH_sf"/>
</dbReference>
<dbReference type="AlphaFoldDB" id="A0A1T4VVB0"/>
<dbReference type="PANTHER" id="PTHR46889:SF4">
    <property type="entry name" value="TRANSPOSASE INSO FOR INSERTION SEQUENCE ELEMENT IS911B-RELATED"/>
    <property type="match status" value="1"/>
</dbReference>
<dbReference type="Proteomes" id="UP000242432">
    <property type="component" value="Unassembled WGS sequence"/>
</dbReference>
<name>A0A1T4VVB0_9GAMM</name>
<feature type="non-terminal residue" evidence="2">
    <location>
        <position position="1"/>
    </location>
</feature>
<dbReference type="Gene3D" id="3.30.420.10">
    <property type="entry name" value="Ribonuclease H-like superfamily/Ribonuclease H"/>
    <property type="match status" value="1"/>
</dbReference>
<evidence type="ECO:0000313" key="3">
    <source>
        <dbReference type="Proteomes" id="UP000242432"/>
    </source>
</evidence>
<feature type="domain" description="Integrase catalytic" evidence="1">
    <location>
        <begin position="22"/>
        <end position="79"/>
    </location>
</feature>
<dbReference type="SUPFAM" id="SSF53098">
    <property type="entry name" value="Ribonuclease H-like"/>
    <property type="match status" value="1"/>
</dbReference>